<dbReference type="OrthoDB" id="4508307at2759"/>
<dbReference type="AlphaFoldDB" id="A0A2I2F147"/>
<dbReference type="Proteomes" id="UP000234585">
    <property type="component" value="Unassembled WGS sequence"/>
</dbReference>
<name>A0A2I2F147_ASPCN</name>
<accession>A0A2I2F147</accession>
<dbReference type="EMBL" id="KZ559181">
    <property type="protein sequence ID" value="PLB34350.1"/>
    <property type="molecule type" value="Genomic_DNA"/>
</dbReference>
<dbReference type="RefSeq" id="XP_024668362.1">
    <property type="nucleotide sequence ID" value="XM_024814171.1"/>
</dbReference>
<proteinExistence type="predicted"/>
<keyword evidence="2" id="KW-1185">Reference proteome</keyword>
<dbReference type="GeneID" id="36521331"/>
<reference evidence="1 2" key="1">
    <citation type="submission" date="2017-12" db="EMBL/GenBank/DDBJ databases">
        <authorList>
            <consortium name="DOE Joint Genome Institute"/>
            <person name="Haridas S."/>
            <person name="Kjaerbolling I."/>
            <person name="Vesth T.C."/>
            <person name="Frisvad J.C."/>
            <person name="Nybo J.L."/>
            <person name="Theobald S."/>
            <person name="Kuo A."/>
            <person name="Bowyer P."/>
            <person name="Matsuda Y."/>
            <person name="Mondo S."/>
            <person name="Lyhne E.K."/>
            <person name="Kogle M.E."/>
            <person name="Clum A."/>
            <person name="Lipzen A."/>
            <person name="Salamov A."/>
            <person name="Ngan C.Y."/>
            <person name="Daum C."/>
            <person name="Chiniquy J."/>
            <person name="Barry K."/>
            <person name="LaButti K."/>
            <person name="Simmons B.A."/>
            <person name="Magnuson J.K."/>
            <person name="Mortensen U.H."/>
            <person name="Larsen T.O."/>
            <person name="Grigoriev I.V."/>
            <person name="Baker S.E."/>
            <person name="Andersen M.R."/>
            <person name="Nordberg H.P."/>
            <person name="Cantor M.N."/>
            <person name="Hua S.X."/>
        </authorList>
    </citation>
    <scope>NUCLEOTIDE SEQUENCE [LARGE SCALE GENOMIC DNA]</scope>
    <source>
        <strain evidence="1 2">CBS 102.13</strain>
    </source>
</reference>
<protein>
    <submittedName>
        <fullName evidence="1">Uncharacterized protein</fullName>
    </submittedName>
</protein>
<sequence length="73" mass="8062">MCQYTATHHPTCSHTSFHLYVFCRRILHELNRINDPAQCDAADLPFDPPDCEPRMGVNVVSVGVGGRGCPFCG</sequence>
<organism evidence="1 2">
    <name type="scientific">Aspergillus candidus</name>
    <dbReference type="NCBI Taxonomy" id="41067"/>
    <lineage>
        <taxon>Eukaryota</taxon>
        <taxon>Fungi</taxon>
        <taxon>Dikarya</taxon>
        <taxon>Ascomycota</taxon>
        <taxon>Pezizomycotina</taxon>
        <taxon>Eurotiomycetes</taxon>
        <taxon>Eurotiomycetidae</taxon>
        <taxon>Eurotiales</taxon>
        <taxon>Aspergillaceae</taxon>
        <taxon>Aspergillus</taxon>
        <taxon>Aspergillus subgen. Circumdati</taxon>
    </lineage>
</organism>
<evidence type="ECO:0000313" key="1">
    <source>
        <dbReference type="EMBL" id="PLB34350.1"/>
    </source>
</evidence>
<gene>
    <name evidence="1" type="ORF">BDW47DRAFT_112461</name>
</gene>
<evidence type="ECO:0000313" key="2">
    <source>
        <dbReference type="Proteomes" id="UP000234585"/>
    </source>
</evidence>